<feature type="transmembrane region" description="Helical" evidence="15">
    <location>
        <begin position="147"/>
        <end position="169"/>
    </location>
</feature>
<evidence type="ECO:0000256" key="12">
    <source>
        <dbReference type="ARBA" id="ARBA00023224"/>
    </source>
</evidence>
<dbReference type="InterPro" id="IPR000276">
    <property type="entry name" value="GPCR_Rhodpsn"/>
</dbReference>
<keyword evidence="5" id="KW-0967">Endosome</keyword>
<dbReference type="PROSITE" id="PS50262">
    <property type="entry name" value="G_PROTEIN_RECEP_F1_2"/>
    <property type="match status" value="1"/>
</dbReference>
<evidence type="ECO:0000256" key="6">
    <source>
        <dbReference type="ARBA" id="ARBA00022989"/>
    </source>
</evidence>
<name>A0A8J6KFX3_ELECQ</name>
<dbReference type="GO" id="GO:0016493">
    <property type="term" value="F:C-C chemokine receptor activity"/>
    <property type="evidence" value="ECO:0007669"/>
    <property type="project" value="TreeGrafter"/>
</dbReference>
<feature type="domain" description="G-protein coupled receptors family 1 profile" evidence="16">
    <location>
        <begin position="50"/>
        <end position="299"/>
    </location>
</feature>
<evidence type="ECO:0000256" key="13">
    <source>
        <dbReference type="RuleBase" id="RU000688"/>
    </source>
</evidence>
<feature type="transmembrane region" description="Helical" evidence="15">
    <location>
        <begin position="195"/>
        <end position="217"/>
    </location>
</feature>
<evidence type="ECO:0000256" key="2">
    <source>
        <dbReference type="ARBA" id="ARBA00004651"/>
    </source>
</evidence>
<protein>
    <recommendedName>
        <fullName evidence="16">G-protein coupled receptors family 1 profile domain-containing protein</fullName>
    </recommendedName>
</protein>
<dbReference type="Proteomes" id="UP000770717">
    <property type="component" value="Unassembled WGS sequence"/>
</dbReference>
<dbReference type="GO" id="GO:0009897">
    <property type="term" value="C:external side of plasma membrane"/>
    <property type="evidence" value="ECO:0007669"/>
    <property type="project" value="TreeGrafter"/>
</dbReference>
<reference evidence="17" key="1">
    <citation type="thesis" date="2020" institute="ProQuest LLC" country="789 East Eisenhower Parkway, Ann Arbor, MI, USA">
        <title>Comparative Genomics and Chromosome Evolution.</title>
        <authorList>
            <person name="Mudd A.B."/>
        </authorList>
    </citation>
    <scope>NUCLEOTIDE SEQUENCE</scope>
    <source>
        <strain evidence="17">HN-11 Male</strain>
        <tissue evidence="17">Kidney and liver</tissue>
    </source>
</reference>
<keyword evidence="4 13" id="KW-0812">Transmembrane</keyword>
<dbReference type="PROSITE" id="PS00237">
    <property type="entry name" value="G_PROTEIN_RECEP_F1_1"/>
    <property type="match status" value="1"/>
</dbReference>
<evidence type="ECO:0000256" key="3">
    <source>
        <dbReference type="ARBA" id="ARBA00022475"/>
    </source>
</evidence>
<dbReference type="EMBL" id="WNTK01000002">
    <property type="protein sequence ID" value="KAG9490205.1"/>
    <property type="molecule type" value="Genomic_DNA"/>
</dbReference>
<evidence type="ECO:0000313" key="18">
    <source>
        <dbReference type="Proteomes" id="UP000770717"/>
    </source>
</evidence>
<dbReference type="PRINTS" id="PR00645">
    <property type="entry name" value="CXCCHMKINER4"/>
</dbReference>
<dbReference type="Gene3D" id="1.20.1070.10">
    <property type="entry name" value="Rhodopsin 7-helix transmembrane proteins"/>
    <property type="match status" value="1"/>
</dbReference>
<organism evidence="17 18">
    <name type="scientific">Eleutherodactylus coqui</name>
    <name type="common">Puerto Rican coqui</name>
    <dbReference type="NCBI Taxonomy" id="57060"/>
    <lineage>
        <taxon>Eukaryota</taxon>
        <taxon>Metazoa</taxon>
        <taxon>Chordata</taxon>
        <taxon>Craniata</taxon>
        <taxon>Vertebrata</taxon>
        <taxon>Euteleostomi</taxon>
        <taxon>Amphibia</taxon>
        <taxon>Batrachia</taxon>
        <taxon>Anura</taxon>
        <taxon>Neobatrachia</taxon>
        <taxon>Hyloidea</taxon>
        <taxon>Eleutherodactylidae</taxon>
        <taxon>Eleutherodactylinae</taxon>
        <taxon>Eleutherodactylus</taxon>
        <taxon>Eleutherodactylus</taxon>
    </lineage>
</organism>
<keyword evidence="18" id="KW-1185">Reference proteome</keyword>
<keyword evidence="10 13" id="KW-0675">Receptor</keyword>
<keyword evidence="6 15" id="KW-1133">Transmembrane helix</keyword>
<feature type="transmembrane region" description="Helical" evidence="15">
    <location>
        <begin position="37"/>
        <end position="59"/>
    </location>
</feature>
<keyword evidence="12 13" id="KW-0807">Transducer</keyword>
<dbReference type="Pfam" id="PF00001">
    <property type="entry name" value="7tm_1"/>
    <property type="match status" value="1"/>
</dbReference>
<keyword evidence="11" id="KW-0325">Glycoprotein</keyword>
<accession>A0A8J6KFX3</accession>
<sequence>MNATESSLSTTTAAYEYPDPSFYYTKSLTTVDSVFKPTLYCIVFSCGLVGNALVLWVLICFKKMNSLTDIYLLNMAISDLMFVFSLPFVVYQVLHQWVFGQIMCKVLSAMYYIGFFSGIFFVTVLSVDRYVAIVHVVVALKFRTRKLGLIVTFVVWTCSFLLSATNFVFHRAETHNGFTDCSAFYPEREKQLWTLLFYFQVNIFGLIVPLVIIVFCYSQIIRSLHNSRNLQKKYAVKLILILVLVFFVCWSPYNIVIFLSILNTLGAFGESSFDEKLKTAMAVCQAISFLHCCLNPIIYTFAGDNFKKHLFRMFSVLLKYMHINRKCGASDNTSVDRSSTTGRSFSSDAMF</sequence>
<evidence type="ECO:0000256" key="10">
    <source>
        <dbReference type="ARBA" id="ARBA00023170"/>
    </source>
</evidence>
<feature type="transmembrane region" description="Helical" evidence="15">
    <location>
        <begin position="238"/>
        <end position="260"/>
    </location>
</feature>
<evidence type="ECO:0000256" key="9">
    <source>
        <dbReference type="ARBA" id="ARBA00023157"/>
    </source>
</evidence>
<dbReference type="PANTHER" id="PTHR10489">
    <property type="entry name" value="CELL ADHESION MOLECULE"/>
    <property type="match status" value="1"/>
</dbReference>
<feature type="transmembrane region" description="Helical" evidence="15">
    <location>
        <begin position="71"/>
        <end position="94"/>
    </location>
</feature>
<dbReference type="SUPFAM" id="SSF81321">
    <property type="entry name" value="Family A G protein-coupled receptor-like"/>
    <property type="match status" value="1"/>
</dbReference>
<evidence type="ECO:0000256" key="15">
    <source>
        <dbReference type="SAM" id="Phobius"/>
    </source>
</evidence>
<dbReference type="GO" id="GO:0019722">
    <property type="term" value="P:calcium-mediated signaling"/>
    <property type="evidence" value="ECO:0007669"/>
    <property type="project" value="TreeGrafter"/>
</dbReference>
<feature type="region of interest" description="Disordered" evidence="14">
    <location>
        <begin position="329"/>
        <end position="351"/>
    </location>
</feature>
<keyword evidence="7 13" id="KW-0297">G-protein coupled receptor</keyword>
<proteinExistence type="inferred from homology"/>
<evidence type="ECO:0000256" key="11">
    <source>
        <dbReference type="ARBA" id="ARBA00023180"/>
    </source>
</evidence>
<evidence type="ECO:0000256" key="8">
    <source>
        <dbReference type="ARBA" id="ARBA00023136"/>
    </source>
</evidence>
<dbReference type="GO" id="GO:0006955">
    <property type="term" value="P:immune response"/>
    <property type="evidence" value="ECO:0007669"/>
    <property type="project" value="TreeGrafter"/>
</dbReference>
<evidence type="ECO:0000256" key="1">
    <source>
        <dbReference type="ARBA" id="ARBA00004412"/>
    </source>
</evidence>
<feature type="transmembrane region" description="Helical" evidence="15">
    <location>
        <begin position="280"/>
        <end position="302"/>
    </location>
</feature>
<comment type="subcellular location">
    <subcellularLocation>
        <location evidence="2">Cell membrane</location>
        <topology evidence="2">Multi-pass membrane protein</topology>
    </subcellularLocation>
    <subcellularLocation>
        <location evidence="1">Early endosome</location>
    </subcellularLocation>
</comment>
<evidence type="ECO:0000256" key="7">
    <source>
        <dbReference type="ARBA" id="ARBA00023040"/>
    </source>
</evidence>
<dbReference type="OrthoDB" id="9445403at2759"/>
<dbReference type="GO" id="GO:0060326">
    <property type="term" value="P:cell chemotaxis"/>
    <property type="evidence" value="ECO:0007669"/>
    <property type="project" value="TreeGrafter"/>
</dbReference>
<gene>
    <name evidence="17" type="ORF">GDO78_005864</name>
</gene>
<feature type="transmembrane region" description="Helical" evidence="15">
    <location>
        <begin position="106"/>
        <end position="127"/>
    </location>
</feature>
<comment type="caution">
    <text evidence="17">The sequence shown here is derived from an EMBL/GenBank/DDBJ whole genome shotgun (WGS) entry which is preliminary data.</text>
</comment>
<dbReference type="InterPro" id="IPR000355">
    <property type="entry name" value="Chemokine_rcpt"/>
</dbReference>
<dbReference type="InterPro" id="IPR001277">
    <property type="entry name" value="CXCR4/ACKR2"/>
</dbReference>
<dbReference type="PRINTS" id="PR00657">
    <property type="entry name" value="CCCHEMOKINER"/>
</dbReference>
<dbReference type="PANTHER" id="PTHR10489:SF950">
    <property type="entry name" value="C-C CHEMOKINE RECEPTOR TYPE 4"/>
    <property type="match status" value="1"/>
</dbReference>
<keyword evidence="9" id="KW-1015">Disulfide bond</keyword>
<feature type="compositionally biased region" description="Polar residues" evidence="14">
    <location>
        <begin position="330"/>
        <end position="351"/>
    </location>
</feature>
<keyword evidence="3" id="KW-1003">Cell membrane</keyword>
<evidence type="ECO:0000256" key="14">
    <source>
        <dbReference type="SAM" id="MobiDB-lite"/>
    </source>
</evidence>
<dbReference type="CDD" id="cd14984">
    <property type="entry name" value="7tmA_Chemokine_R"/>
    <property type="match status" value="1"/>
</dbReference>
<dbReference type="PRINTS" id="PR00237">
    <property type="entry name" value="GPCRRHODOPSN"/>
</dbReference>
<dbReference type="InterPro" id="IPR050119">
    <property type="entry name" value="CCR1-9-like"/>
</dbReference>
<evidence type="ECO:0000313" key="17">
    <source>
        <dbReference type="EMBL" id="KAG9490205.1"/>
    </source>
</evidence>
<evidence type="ECO:0000259" key="16">
    <source>
        <dbReference type="PROSITE" id="PS50262"/>
    </source>
</evidence>
<dbReference type="InterPro" id="IPR017452">
    <property type="entry name" value="GPCR_Rhodpsn_7TM"/>
</dbReference>
<dbReference type="GO" id="GO:0007204">
    <property type="term" value="P:positive regulation of cytosolic calcium ion concentration"/>
    <property type="evidence" value="ECO:0007669"/>
    <property type="project" value="TreeGrafter"/>
</dbReference>
<dbReference type="GO" id="GO:0005769">
    <property type="term" value="C:early endosome"/>
    <property type="evidence" value="ECO:0007669"/>
    <property type="project" value="UniProtKB-SubCell"/>
</dbReference>
<dbReference type="AlphaFoldDB" id="A0A8J6KFX3"/>
<dbReference type="GO" id="GO:0019957">
    <property type="term" value="F:C-C chemokine binding"/>
    <property type="evidence" value="ECO:0007669"/>
    <property type="project" value="TreeGrafter"/>
</dbReference>
<keyword evidence="8 15" id="KW-0472">Membrane</keyword>
<evidence type="ECO:0000256" key="4">
    <source>
        <dbReference type="ARBA" id="ARBA00022692"/>
    </source>
</evidence>
<comment type="similarity">
    <text evidence="13">Belongs to the G-protein coupled receptor 1 family.</text>
</comment>
<evidence type="ECO:0000256" key="5">
    <source>
        <dbReference type="ARBA" id="ARBA00022753"/>
    </source>
</evidence>